<evidence type="ECO:0000256" key="2">
    <source>
        <dbReference type="ARBA" id="ARBA00022737"/>
    </source>
</evidence>
<organism evidence="7 8">
    <name type="scientific">Stentor coeruleus</name>
    <dbReference type="NCBI Taxonomy" id="5963"/>
    <lineage>
        <taxon>Eukaryota</taxon>
        <taxon>Sar</taxon>
        <taxon>Alveolata</taxon>
        <taxon>Ciliophora</taxon>
        <taxon>Postciliodesmatophora</taxon>
        <taxon>Heterotrichea</taxon>
        <taxon>Heterotrichida</taxon>
        <taxon>Stentoridae</taxon>
        <taxon>Stentor</taxon>
    </lineage>
</organism>
<dbReference type="Proteomes" id="UP000187209">
    <property type="component" value="Unassembled WGS sequence"/>
</dbReference>
<feature type="domain" description="C2H2-type" evidence="6">
    <location>
        <begin position="6"/>
        <end position="36"/>
    </location>
</feature>
<sequence length="155" mass="18218">MHKRRFKCNYEGCGRSYCSDFNLKRHMESSHLGVRKFKCETCGRHLSSKQNYVDHQNIHTGAKPYFCDFHGCGLRYRQLSQYYLHKQLHNDISVQTMTPNSFENTILSLLVKKLGEDSPRYYSIPLLPYSLDTIHLPEIVQCQDFHIQDISLVTK</sequence>
<evidence type="ECO:0000313" key="7">
    <source>
        <dbReference type="EMBL" id="OMJ89366.1"/>
    </source>
</evidence>
<dbReference type="PROSITE" id="PS00028">
    <property type="entry name" value="ZINC_FINGER_C2H2_1"/>
    <property type="match status" value="3"/>
</dbReference>
<dbReference type="OrthoDB" id="3437960at2759"/>
<evidence type="ECO:0000256" key="3">
    <source>
        <dbReference type="ARBA" id="ARBA00022771"/>
    </source>
</evidence>
<keyword evidence="2" id="KW-0677">Repeat</keyword>
<comment type="caution">
    <text evidence="7">The sequence shown here is derived from an EMBL/GenBank/DDBJ whole genome shotgun (WGS) entry which is preliminary data.</text>
</comment>
<protein>
    <recommendedName>
        <fullName evidence="6">C2H2-type domain-containing protein</fullName>
    </recommendedName>
</protein>
<accession>A0A1R2CK90</accession>
<evidence type="ECO:0000256" key="4">
    <source>
        <dbReference type="ARBA" id="ARBA00022833"/>
    </source>
</evidence>
<evidence type="ECO:0000259" key="6">
    <source>
        <dbReference type="PROSITE" id="PS50157"/>
    </source>
</evidence>
<dbReference type="Gene3D" id="3.30.160.60">
    <property type="entry name" value="Classic Zinc Finger"/>
    <property type="match status" value="3"/>
</dbReference>
<dbReference type="InterPro" id="IPR036236">
    <property type="entry name" value="Znf_C2H2_sf"/>
</dbReference>
<dbReference type="PROSITE" id="PS50157">
    <property type="entry name" value="ZINC_FINGER_C2H2_2"/>
    <property type="match status" value="2"/>
</dbReference>
<gene>
    <name evidence="7" type="ORF">SteCoe_8464</name>
</gene>
<dbReference type="SMART" id="SM00355">
    <property type="entry name" value="ZnF_C2H2"/>
    <property type="match status" value="3"/>
</dbReference>
<dbReference type="Pfam" id="PF00096">
    <property type="entry name" value="zf-C2H2"/>
    <property type="match status" value="2"/>
</dbReference>
<keyword evidence="3 5" id="KW-0863">Zinc-finger</keyword>
<dbReference type="EMBL" id="MPUH01000127">
    <property type="protein sequence ID" value="OMJ89366.1"/>
    <property type="molecule type" value="Genomic_DNA"/>
</dbReference>
<dbReference type="GO" id="GO:0045944">
    <property type="term" value="P:positive regulation of transcription by RNA polymerase II"/>
    <property type="evidence" value="ECO:0007669"/>
    <property type="project" value="UniProtKB-ARBA"/>
</dbReference>
<evidence type="ECO:0000313" key="8">
    <source>
        <dbReference type="Proteomes" id="UP000187209"/>
    </source>
</evidence>
<reference evidence="7 8" key="1">
    <citation type="submission" date="2016-11" db="EMBL/GenBank/DDBJ databases">
        <title>The macronuclear genome of Stentor coeruleus: a giant cell with tiny introns.</title>
        <authorList>
            <person name="Slabodnick M."/>
            <person name="Ruby J.G."/>
            <person name="Reiff S.B."/>
            <person name="Swart E.C."/>
            <person name="Gosai S."/>
            <person name="Prabakaran S."/>
            <person name="Witkowska E."/>
            <person name="Larue G.E."/>
            <person name="Fisher S."/>
            <person name="Freeman R.M."/>
            <person name="Gunawardena J."/>
            <person name="Chu W."/>
            <person name="Stover N.A."/>
            <person name="Gregory B.D."/>
            <person name="Nowacki M."/>
            <person name="Derisi J."/>
            <person name="Roy S.W."/>
            <person name="Marshall W.F."/>
            <person name="Sood P."/>
        </authorList>
    </citation>
    <scope>NUCLEOTIDE SEQUENCE [LARGE SCALE GENOMIC DNA]</scope>
    <source>
        <strain evidence="7">WM001</strain>
    </source>
</reference>
<dbReference type="PANTHER" id="PTHR19818:SF139">
    <property type="entry name" value="PAIR-RULE PROTEIN ODD-PAIRED"/>
    <property type="match status" value="1"/>
</dbReference>
<keyword evidence="8" id="KW-1185">Reference proteome</keyword>
<dbReference type="SUPFAM" id="SSF57667">
    <property type="entry name" value="beta-beta-alpha zinc fingers"/>
    <property type="match status" value="2"/>
</dbReference>
<dbReference type="GO" id="GO:0008270">
    <property type="term" value="F:zinc ion binding"/>
    <property type="evidence" value="ECO:0007669"/>
    <property type="project" value="UniProtKB-KW"/>
</dbReference>
<keyword evidence="1" id="KW-0479">Metal-binding</keyword>
<dbReference type="AlphaFoldDB" id="A0A1R2CK90"/>
<dbReference type="GO" id="GO:0000978">
    <property type="term" value="F:RNA polymerase II cis-regulatory region sequence-specific DNA binding"/>
    <property type="evidence" value="ECO:0007669"/>
    <property type="project" value="TreeGrafter"/>
</dbReference>
<dbReference type="GO" id="GO:0005634">
    <property type="term" value="C:nucleus"/>
    <property type="evidence" value="ECO:0007669"/>
    <property type="project" value="UniProtKB-ARBA"/>
</dbReference>
<keyword evidence="4" id="KW-0862">Zinc</keyword>
<name>A0A1R2CK90_9CILI</name>
<evidence type="ECO:0000256" key="1">
    <source>
        <dbReference type="ARBA" id="ARBA00022723"/>
    </source>
</evidence>
<dbReference type="InterPro" id="IPR050329">
    <property type="entry name" value="GLI_C2H2-zinc-finger"/>
</dbReference>
<dbReference type="PANTHER" id="PTHR19818">
    <property type="entry name" value="ZINC FINGER PROTEIN ZIC AND GLI"/>
    <property type="match status" value="1"/>
</dbReference>
<feature type="domain" description="C2H2-type" evidence="6">
    <location>
        <begin position="37"/>
        <end position="64"/>
    </location>
</feature>
<dbReference type="InterPro" id="IPR013087">
    <property type="entry name" value="Znf_C2H2_type"/>
</dbReference>
<dbReference type="GO" id="GO:0000981">
    <property type="term" value="F:DNA-binding transcription factor activity, RNA polymerase II-specific"/>
    <property type="evidence" value="ECO:0007669"/>
    <property type="project" value="TreeGrafter"/>
</dbReference>
<evidence type="ECO:0000256" key="5">
    <source>
        <dbReference type="PROSITE-ProRule" id="PRU00042"/>
    </source>
</evidence>
<proteinExistence type="predicted"/>